<dbReference type="EMBL" id="JOTM01000002">
    <property type="protein sequence ID" value="KEK25451.1"/>
    <property type="molecule type" value="Genomic_DNA"/>
</dbReference>
<dbReference type="SUPFAM" id="SSF53756">
    <property type="entry name" value="UDP-Glycosyltransferase/glycogen phosphorylase"/>
    <property type="match status" value="1"/>
</dbReference>
<dbReference type="InterPro" id="IPR029044">
    <property type="entry name" value="Nucleotide-diphossugar_trans"/>
</dbReference>
<dbReference type="eggNOG" id="COG1887">
    <property type="taxonomic scope" value="Bacteria"/>
</dbReference>
<keyword evidence="2" id="KW-1185">Reference proteome</keyword>
<protein>
    <submittedName>
        <fullName evidence="1">Teichoic acid biosynthesis protein</fullName>
    </submittedName>
</protein>
<dbReference type="RefSeq" id="WP_033673304.1">
    <property type="nucleotide sequence ID" value="NZ_JOTM01000002.1"/>
</dbReference>
<accession>A0A073KG40</accession>
<dbReference type="InterPro" id="IPR051612">
    <property type="entry name" value="Teichoic_Acid_Biosynth"/>
</dbReference>
<gene>
    <name evidence="1" type="ORF">BAGA_12620</name>
</gene>
<dbReference type="InterPro" id="IPR007554">
    <property type="entry name" value="Glycerophosphate_synth"/>
</dbReference>
<dbReference type="Pfam" id="PF04464">
    <property type="entry name" value="Glyphos_transf"/>
    <property type="match status" value="1"/>
</dbReference>
<comment type="caution">
    <text evidence="1">The sequence shown here is derived from an EMBL/GenBank/DDBJ whole genome shotgun (WGS) entry which is preliminary data.</text>
</comment>
<sequence>MKLSVVTQLQTHDEAVIKQAFDVLQRQTINVNNFEWVIFHNNENATQEIVEYVETLKRSYKVNILIKEGDLEVKELKGEYVTFFDFYDKFRPNVYGLLYDAAKKSDLDFIAACLEKKSQKNLINKENILHSDFNTITTLKLIKKEVLLSQGLSFISKMNSSNIRCLDFRLYLSNLRYEFANEIKYKNKTPFNEDYVISSIQDIDYILEFLISNYGQDFNKDIRVILFNQILYLIDKNTFLNEIEKSHQDKLLDTLRKIIYISDKSVYEGNEGYNTFLDLINLNLYEEAIQYMKIFRSRRYWYNQSQKFEKYFKKNPHDLEESLSWRVTKPIRGIKSTFEYVKGSLYKFFILLLSLFVRVKVGGKQIWLVGEREDQAEDNGYFFFKYCRENYSSQKIYYVINQDSPHLDKVEKYGNVIYHSSLKHKVYMLAASTYISAWVFEECSYPRQKQEFIRWFGKRVSKKTNICLQHGVIIHNIAPYLSKERYKQDLIISSSEYEKKIIMKTLGYPEGDVAVTGLARFDNLHQRKTKKQILIMPTWRRHLSNVNKVQFLQSDYYKAYKDLITNQEFLDLIEKKDIPVKFYVHSQMQKFMDEFVIEHPQIEFLVKSNAIVSELLKESALLITDYSSVSSDFLYMEKPVIMYQFDPHNNHHAPCEEIKYNELGFVVSSENELIKQINKVIDNNLKINKRYLANSKRIFKHKDVHNAQRIYNIIKEKTS</sequence>
<reference evidence="1 2" key="1">
    <citation type="submission" date="2014-06" db="EMBL/GenBank/DDBJ databases">
        <title>Draft genome sequence of Bacillus gaemokensis JCM 15801 (MCCC 1A00707).</title>
        <authorList>
            <person name="Lai Q."/>
            <person name="Liu Y."/>
            <person name="Shao Z."/>
        </authorList>
    </citation>
    <scope>NUCLEOTIDE SEQUENCE [LARGE SCALE GENOMIC DNA]</scope>
    <source>
        <strain evidence="1 2">JCM 15801</strain>
    </source>
</reference>
<dbReference type="GO" id="GO:0016020">
    <property type="term" value="C:membrane"/>
    <property type="evidence" value="ECO:0007669"/>
    <property type="project" value="InterPro"/>
</dbReference>
<dbReference type="SUPFAM" id="SSF53448">
    <property type="entry name" value="Nucleotide-diphospho-sugar transferases"/>
    <property type="match status" value="1"/>
</dbReference>
<evidence type="ECO:0000313" key="2">
    <source>
        <dbReference type="Proteomes" id="UP000027778"/>
    </source>
</evidence>
<dbReference type="AlphaFoldDB" id="A0A073KG40"/>
<organism evidence="1 2">
    <name type="scientific">Bacillus gaemokensis</name>
    <dbReference type="NCBI Taxonomy" id="574375"/>
    <lineage>
        <taxon>Bacteria</taxon>
        <taxon>Bacillati</taxon>
        <taxon>Bacillota</taxon>
        <taxon>Bacilli</taxon>
        <taxon>Bacillales</taxon>
        <taxon>Bacillaceae</taxon>
        <taxon>Bacillus</taxon>
        <taxon>Bacillus cereus group</taxon>
    </lineage>
</organism>
<proteinExistence type="predicted"/>
<dbReference type="Gene3D" id="3.40.50.11820">
    <property type="match status" value="1"/>
</dbReference>
<dbReference type="STRING" id="574375.AZF08_06755"/>
<dbReference type="InterPro" id="IPR043149">
    <property type="entry name" value="TagF_N"/>
</dbReference>
<dbReference type="GO" id="GO:0047355">
    <property type="term" value="F:CDP-glycerol glycerophosphotransferase activity"/>
    <property type="evidence" value="ECO:0007669"/>
    <property type="project" value="InterPro"/>
</dbReference>
<dbReference type="OrthoDB" id="396512at2"/>
<dbReference type="PANTHER" id="PTHR37316:SF3">
    <property type="entry name" value="TEICHOIC ACID GLYCEROL-PHOSPHATE TRANSFERASE"/>
    <property type="match status" value="1"/>
</dbReference>
<name>A0A073KG40_9BACI</name>
<evidence type="ECO:0000313" key="1">
    <source>
        <dbReference type="EMBL" id="KEK25451.1"/>
    </source>
</evidence>
<dbReference type="Proteomes" id="UP000027778">
    <property type="component" value="Unassembled WGS sequence"/>
</dbReference>
<dbReference type="PANTHER" id="PTHR37316">
    <property type="entry name" value="TEICHOIC ACID GLYCEROL-PHOSPHATE PRIMASE"/>
    <property type="match status" value="1"/>
</dbReference>